<dbReference type="Proteomes" id="UP000604046">
    <property type="component" value="Unassembled WGS sequence"/>
</dbReference>
<organism evidence="2 3">
    <name type="scientific">Symbiodinium natans</name>
    <dbReference type="NCBI Taxonomy" id="878477"/>
    <lineage>
        <taxon>Eukaryota</taxon>
        <taxon>Sar</taxon>
        <taxon>Alveolata</taxon>
        <taxon>Dinophyceae</taxon>
        <taxon>Suessiales</taxon>
        <taxon>Symbiodiniaceae</taxon>
        <taxon>Symbiodinium</taxon>
    </lineage>
</organism>
<protein>
    <recommendedName>
        <fullName evidence="1">Queuosine 5'-phosphate N-glycosylase/hydrolase</fullName>
        <ecNumber evidence="1">3.2.2.-</ecNumber>
    </recommendedName>
    <alternativeName>
        <fullName evidence="1">Queuosine-nucleotide N-glycosylase/hydrolase</fullName>
    </alternativeName>
</protein>
<comment type="catalytic activity">
    <reaction evidence="1">
        <text>queuosine 5'-phosphate + H2O = queuine + D-ribose 5-phosphate</text>
        <dbReference type="Rhea" id="RHEA:75387"/>
        <dbReference type="ChEBI" id="CHEBI:15377"/>
        <dbReference type="ChEBI" id="CHEBI:17433"/>
        <dbReference type="ChEBI" id="CHEBI:78346"/>
        <dbReference type="ChEBI" id="CHEBI:194371"/>
    </reaction>
    <physiologicalReaction direction="left-to-right" evidence="1">
        <dbReference type="Rhea" id="RHEA:75388"/>
    </physiologicalReaction>
</comment>
<keyword evidence="3" id="KW-1185">Reference proteome</keyword>
<dbReference type="Pfam" id="PF10343">
    <property type="entry name" value="Q_salvage"/>
    <property type="match status" value="1"/>
</dbReference>
<dbReference type="GO" id="GO:0006400">
    <property type="term" value="P:tRNA modification"/>
    <property type="evidence" value="ECO:0007669"/>
    <property type="project" value="TreeGrafter"/>
</dbReference>
<proteinExistence type="inferred from homology"/>
<sequence length="172" mass="19101">MLSVDGLHKDVDAASKLVQVLAETFPQLDWQDIGKLGGLPVFFYKKAQSVVNELYERLHRRDGRFAFPDIKMLAANVDPLVISVLRREHVVKTTLELATQLDLHTPLPRGGPAEVALRAAAIAALEDIASIGKMRGYDVSPVMLGNYIWACLGQIDKPLCFARHVTKDTTFY</sequence>
<dbReference type="InterPro" id="IPR019438">
    <property type="entry name" value="Q_salvage"/>
</dbReference>
<name>A0A812UUT6_9DINO</name>
<dbReference type="GO" id="GO:0016787">
    <property type="term" value="F:hydrolase activity"/>
    <property type="evidence" value="ECO:0007669"/>
    <property type="project" value="UniProtKB-KW"/>
</dbReference>
<dbReference type="PANTHER" id="PTHR21314:SF1">
    <property type="entry name" value="QUEUOSINE SALVAGE PROTEIN"/>
    <property type="match status" value="1"/>
</dbReference>
<comment type="similarity">
    <text evidence="1">Belongs to the QNG1 protein family.</text>
</comment>
<dbReference type="EMBL" id="CAJNDS010002743">
    <property type="protein sequence ID" value="CAE7580959.1"/>
    <property type="molecule type" value="Genomic_DNA"/>
</dbReference>
<accession>A0A812UUT6</accession>
<evidence type="ECO:0000313" key="2">
    <source>
        <dbReference type="EMBL" id="CAE7580959.1"/>
    </source>
</evidence>
<reference evidence="2" key="1">
    <citation type="submission" date="2021-02" db="EMBL/GenBank/DDBJ databases">
        <authorList>
            <person name="Dougan E. K."/>
            <person name="Rhodes N."/>
            <person name="Thang M."/>
            <person name="Chan C."/>
        </authorList>
    </citation>
    <scope>NUCLEOTIDE SEQUENCE</scope>
</reference>
<dbReference type="PANTHER" id="PTHR21314">
    <property type="entry name" value="QUEUOSINE 5'-PHOSPHATE N-GLYCOSYLASE_HYDROLASE-RELATED"/>
    <property type="match status" value="1"/>
</dbReference>
<dbReference type="OrthoDB" id="416777at2759"/>
<keyword evidence="1" id="KW-0378">Hydrolase</keyword>
<evidence type="ECO:0000313" key="3">
    <source>
        <dbReference type="Proteomes" id="UP000604046"/>
    </source>
</evidence>
<comment type="function">
    <text evidence="1">Catalyzes the hydrolysis of queuosine 5'-phosphate, releasing the nucleobase queuine (q). Is required for salvage of queuine from exogenous queuosine (Q) that is imported and then converted to queuosine 5'-phosphate intracellularly.</text>
</comment>
<dbReference type="AlphaFoldDB" id="A0A812UUT6"/>
<dbReference type="EC" id="3.2.2.-" evidence="1"/>
<comment type="caution">
    <text evidence="2">The sequence shown here is derived from an EMBL/GenBank/DDBJ whole genome shotgun (WGS) entry which is preliminary data.</text>
</comment>
<evidence type="ECO:0000256" key="1">
    <source>
        <dbReference type="RuleBase" id="RU365002"/>
    </source>
</evidence>
<gene>
    <name evidence="2" type="ORF">SNAT2548_LOCUS33141</name>
</gene>